<dbReference type="EMBL" id="JQGC01000033">
    <property type="protein sequence ID" value="KFL29051.1"/>
    <property type="molecule type" value="Genomic_DNA"/>
</dbReference>
<evidence type="ECO:0000259" key="5">
    <source>
        <dbReference type="Pfam" id="PF00149"/>
    </source>
</evidence>
<dbReference type="InterPro" id="IPR050884">
    <property type="entry name" value="CNP_phosphodiesterase-III"/>
</dbReference>
<dbReference type="InterPro" id="IPR004843">
    <property type="entry name" value="Calcineurin-like_PHP"/>
</dbReference>
<name>A0A087LWP8_9HYPH</name>
<dbReference type="GO" id="GO:0046872">
    <property type="term" value="F:metal ion binding"/>
    <property type="evidence" value="ECO:0007669"/>
    <property type="project" value="UniProtKB-KW"/>
</dbReference>
<dbReference type="Gene3D" id="3.60.21.10">
    <property type="match status" value="1"/>
</dbReference>
<dbReference type="Pfam" id="PF00149">
    <property type="entry name" value="Metallophos"/>
    <property type="match status" value="1"/>
</dbReference>
<dbReference type="SUPFAM" id="SSF56300">
    <property type="entry name" value="Metallo-dependent phosphatases"/>
    <property type="match status" value="1"/>
</dbReference>
<protein>
    <recommendedName>
        <fullName evidence="5">Calcineurin-like phosphoesterase domain-containing protein</fullName>
    </recommendedName>
</protein>
<dbReference type="GO" id="GO:0016787">
    <property type="term" value="F:hydrolase activity"/>
    <property type="evidence" value="ECO:0007669"/>
    <property type="project" value="UniProtKB-KW"/>
</dbReference>
<gene>
    <name evidence="6" type="ORF">JP75_24000</name>
</gene>
<evidence type="ECO:0000256" key="3">
    <source>
        <dbReference type="ARBA" id="ARBA00023004"/>
    </source>
</evidence>
<dbReference type="InterPro" id="IPR029052">
    <property type="entry name" value="Metallo-depent_PP-like"/>
</dbReference>
<comment type="similarity">
    <text evidence="4">Belongs to the cyclic nucleotide phosphodiesterase class-III family.</text>
</comment>
<evidence type="ECO:0000256" key="4">
    <source>
        <dbReference type="ARBA" id="ARBA00025742"/>
    </source>
</evidence>
<keyword evidence="3" id="KW-0408">Iron</keyword>
<keyword evidence="2" id="KW-0378">Hydrolase</keyword>
<dbReference type="PANTHER" id="PTHR42988">
    <property type="entry name" value="PHOSPHOHYDROLASE"/>
    <property type="match status" value="1"/>
</dbReference>
<reference evidence="6 7" key="1">
    <citation type="submission" date="2014-08" db="EMBL/GenBank/DDBJ databases">
        <authorList>
            <person name="Hassan Y.I."/>
            <person name="Lepp D."/>
            <person name="Zhou T."/>
        </authorList>
    </citation>
    <scope>NUCLEOTIDE SEQUENCE [LARGE SCALE GENOMIC DNA]</scope>
    <source>
        <strain evidence="6 7">IFO13584</strain>
    </source>
</reference>
<dbReference type="OrthoDB" id="651281at2"/>
<organism evidence="6 7">
    <name type="scientific">Devosia riboflavina</name>
    <dbReference type="NCBI Taxonomy" id="46914"/>
    <lineage>
        <taxon>Bacteria</taxon>
        <taxon>Pseudomonadati</taxon>
        <taxon>Pseudomonadota</taxon>
        <taxon>Alphaproteobacteria</taxon>
        <taxon>Hyphomicrobiales</taxon>
        <taxon>Devosiaceae</taxon>
        <taxon>Devosia</taxon>
    </lineage>
</organism>
<evidence type="ECO:0000313" key="7">
    <source>
        <dbReference type="Proteomes" id="UP000028981"/>
    </source>
</evidence>
<dbReference type="RefSeq" id="WP_035087313.1">
    <property type="nucleotide sequence ID" value="NZ_JQGC01000033.1"/>
</dbReference>
<dbReference type="AlphaFoldDB" id="A0A087LWP8"/>
<feature type="domain" description="Calcineurin-like phosphoesterase" evidence="5">
    <location>
        <begin position="3"/>
        <end position="187"/>
    </location>
</feature>
<accession>A0A087LWP8</accession>
<evidence type="ECO:0000256" key="2">
    <source>
        <dbReference type="ARBA" id="ARBA00022801"/>
    </source>
</evidence>
<dbReference type="STRING" id="46914.JP75_24000"/>
<evidence type="ECO:0000256" key="1">
    <source>
        <dbReference type="ARBA" id="ARBA00022723"/>
    </source>
</evidence>
<dbReference type="PANTHER" id="PTHR42988:SF2">
    <property type="entry name" value="CYCLIC NUCLEOTIDE PHOSPHODIESTERASE CBUA0032-RELATED"/>
    <property type="match status" value="1"/>
</dbReference>
<proteinExistence type="inferred from homology"/>
<evidence type="ECO:0000313" key="6">
    <source>
        <dbReference type="EMBL" id="KFL29051.1"/>
    </source>
</evidence>
<sequence length="242" mass="26293">MIVAQLSDIHANGSGERLDRLDKVLGWLHPMRPDAVIVSGDLAEEAHDRSYRAVKERLDSLGCPYFVVPGNVDDHSDIRQAFGDRFGWTSNRPLNVVGEVDGLRLIGLDVTVEGAHHGDAGPQLEWLAAELAASDLPTLIFQHQHPFPTGIDGKDRNICFNGEGLAAVIEAAGDRVLALTCGHVHRPMFTRFAGRQATMAPSVTKANRLRLDGRESEIVDPPGLLLHHFAGGNLVSHVVMVD</sequence>
<dbReference type="Proteomes" id="UP000028981">
    <property type="component" value="Unassembled WGS sequence"/>
</dbReference>
<keyword evidence="7" id="KW-1185">Reference proteome</keyword>
<keyword evidence="1" id="KW-0479">Metal-binding</keyword>
<comment type="caution">
    <text evidence="6">The sequence shown here is derived from an EMBL/GenBank/DDBJ whole genome shotgun (WGS) entry which is preliminary data.</text>
</comment>